<gene>
    <name evidence="6" type="ORF">NIES592_07115</name>
</gene>
<dbReference type="AlphaFoldDB" id="A0A1U7H3Z4"/>
<dbReference type="EMBL" id="MRCA01000002">
    <property type="protein sequence ID" value="OKH15830.1"/>
    <property type="molecule type" value="Genomic_DNA"/>
</dbReference>
<evidence type="ECO:0000256" key="4">
    <source>
        <dbReference type="RuleBase" id="RU367119"/>
    </source>
</evidence>
<dbReference type="Proteomes" id="UP000186391">
    <property type="component" value="Unassembled WGS sequence"/>
</dbReference>
<proteinExistence type="inferred from homology"/>
<dbReference type="GO" id="GO:0006817">
    <property type="term" value="P:phosphate ion transport"/>
    <property type="evidence" value="ECO:0007669"/>
    <property type="project" value="UniProtKB-UniRule"/>
</dbReference>
<dbReference type="Pfam" id="PF12849">
    <property type="entry name" value="PBP_like_2"/>
    <property type="match status" value="1"/>
</dbReference>
<dbReference type="InterPro" id="IPR011862">
    <property type="entry name" value="Phos-bd"/>
</dbReference>
<evidence type="ECO:0000259" key="5">
    <source>
        <dbReference type="Pfam" id="PF12849"/>
    </source>
</evidence>
<dbReference type="FunFam" id="3.40.190.10:FF:000156">
    <property type="entry name" value="Phosphate ABC transporter, phosphate-binding protein"/>
    <property type="match status" value="1"/>
</dbReference>
<evidence type="ECO:0000256" key="3">
    <source>
        <dbReference type="ARBA" id="ARBA00022729"/>
    </source>
</evidence>
<dbReference type="PROSITE" id="PS51257">
    <property type="entry name" value="PROKAR_LIPOPROTEIN"/>
    <property type="match status" value="1"/>
</dbReference>
<dbReference type="RefSeq" id="WP_073555292.1">
    <property type="nucleotide sequence ID" value="NZ_MRCA01000002.1"/>
</dbReference>
<comment type="function">
    <text evidence="4">Involved in the system for phosphate transport across the cytoplasmic membrane.</text>
</comment>
<keyword evidence="7" id="KW-1185">Reference proteome</keyword>
<dbReference type="PANTHER" id="PTHR30570">
    <property type="entry name" value="PERIPLASMIC PHOSPHATE BINDING COMPONENT OF PHOSPHATE ABC TRANSPORTER"/>
    <property type="match status" value="1"/>
</dbReference>
<comment type="similarity">
    <text evidence="1 4">Belongs to the PstS family.</text>
</comment>
<dbReference type="InterPro" id="IPR050811">
    <property type="entry name" value="Phosphate_ABC_transporter"/>
</dbReference>
<dbReference type="NCBIfam" id="TIGR02136">
    <property type="entry name" value="ptsS_2"/>
    <property type="match status" value="1"/>
</dbReference>
<evidence type="ECO:0000256" key="1">
    <source>
        <dbReference type="ARBA" id="ARBA00008725"/>
    </source>
</evidence>
<protein>
    <recommendedName>
        <fullName evidence="4">Phosphate-binding protein</fullName>
    </recommendedName>
</protein>
<dbReference type="PANTHER" id="PTHR30570:SF1">
    <property type="entry name" value="PHOSPHATE-BINDING PROTEIN PSTS"/>
    <property type="match status" value="1"/>
</dbReference>
<accession>A0A1U7H3Z4</accession>
<sequence>MSATGEKLAIALGMLVLATSCTTKFNTSAQSSPSANVTEVTSSQTVAAITIDGSSTVYPITQAIAKQFQAESQDQTQVKVDISGTSGGFEKFCAGKTDINNASRPILSAEMKVCNKNGVRFIELPVAFDALTIAVNPQNTWAKDITTTELKKMWEPEAQKKITKWNQVRASWPDRPLNLYGAGNKSGTFDYFTEAIVGKVGASRTDYTASEDDQVLVDGISKDPNALGYFGFAYLEENQNKLKALPVDSGKGKGAVVPSRETVEKIQYQPLSRPLFIYVNAQSAQKKRAVKDFVDFYIQKAPTTVASVGYVPLPEEGYHLDKVHFTRGKVGTVFEGEAEVNLSIGELLRKQAKF</sequence>
<dbReference type="SUPFAM" id="SSF53850">
    <property type="entry name" value="Periplasmic binding protein-like II"/>
    <property type="match status" value="1"/>
</dbReference>
<evidence type="ECO:0000256" key="2">
    <source>
        <dbReference type="ARBA" id="ARBA00022448"/>
    </source>
</evidence>
<dbReference type="CDD" id="cd13654">
    <property type="entry name" value="PBP2_phosphate_like_2"/>
    <property type="match status" value="1"/>
</dbReference>
<dbReference type="InterPro" id="IPR024370">
    <property type="entry name" value="PBP_domain"/>
</dbReference>
<reference evidence="6 7" key="1">
    <citation type="submission" date="2016-11" db="EMBL/GenBank/DDBJ databases">
        <title>Draft Genome Sequences of Nine Cyanobacterial Strains from Diverse Habitats.</title>
        <authorList>
            <person name="Zhu T."/>
            <person name="Hou S."/>
            <person name="Lu X."/>
            <person name="Hess W.R."/>
        </authorList>
    </citation>
    <scope>NUCLEOTIDE SEQUENCE [LARGE SCALE GENOMIC DNA]</scope>
    <source>
        <strain evidence="6 7">NIES-592</strain>
    </source>
</reference>
<name>A0A1U7H3Z4_9CYAN</name>
<evidence type="ECO:0000313" key="6">
    <source>
        <dbReference type="EMBL" id="OKH15830.1"/>
    </source>
</evidence>
<dbReference type="GO" id="GO:0042301">
    <property type="term" value="F:phosphate ion binding"/>
    <property type="evidence" value="ECO:0007669"/>
    <property type="project" value="UniProtKB-UniRule"/>
</dbReference>
<dbReference type="OrthoDB" id="9790048at2"/>
<evidence type="ECO:0000313" key="7">
    <source>
        <dbReference type="Proteomes" id="UP000186391"/>
    </source>
</evidence>
<keyword evidence="4" id="KW-0592">Phosphate transport</keyword>
<comment type="caution">
    <text evidence="6">The sequence shown here is derived from an EMBL/GenBank/DDBJ whole genome shotgun (WGS) entry which is preliminary data.</text>
</comment>
<dbReference type="Gene3D" id="3.40.190.10">
    <property type="entry name" value="Periplasmic binding protein-like II"/>
    <property type="match status" value="2"/>
</dbReference>
<keyword evidence="2 4" id="KW-0813">Transport</keyword>
<feature type="domain" description="PBP" evidence="5">
    <location>
        <begin position="41"/>
        <end position="298"/>
    </location>
</feature>
<keyword evidence="3" id="KW-0732">Signal</keyword>
<organism evidence="6 7">
    <name type="scientific">Fischerella major NIES-592</name>
    <dbReference type="NCBI Taxonomy" id="210994"/>
    <lineage>
        <taxon>Bacteria</taxon>
        <taxon>Bacillati</taxon>
        <taxon>Cyanobacteriota</taxon>
        <taxon>Cyanophyceae</taxon>
        <taxon>Nostocales</taxon>
        <taxon>Hapalosiphonaceae</taxon>
        <taxon>Fischerella</taxon>
    </lineage>
</organism>